<dbReference type="AlphaFoldDB" id="A0A9Q3ET98"/>
<name>A0A9Q3ET98_9BASI</name>
<proteinExistence type="inferred from homology"/>
<dbReference type="GO" id="GO:0030686">
    <property type="term" value="C:90S preribosome"/>
    <property type="evidence" value="ECO:0007669"/>
    <property type="project" value="TreeGrafter"/>
</dbReference>
<feature type="compositionally biased region" description="Acidic residues" evidence="2">
    <location>
        <begin position="60"/>
        <end position="77"/>
    </location>
</feature>
<protein>
    <recommendedName>
        <fullName evidence="3">Kri1-like C-terminal domain-containing protein</fullName>
    </recommendedName>
</protein>
<feature type="compositionally biased region" description="Polar residues" evidence="2">
    <location>
        <begin position="26"/>
        <end position="38"/>
    </location>
</feature>
<dbReference type="OrthoDB" id="10252032at2759"/>
<dbReference type="InterPro" id="IPR018034">
    <property type="entry name" value="Kri1"/>
</dbReference>
<evidence type="ECO:0000256" key="2">
    <source>
        <dbReference type="SAM" id="MobiDB-lite"/>
    </source>
</evidence>
<dbReference type="InterPro" id="IPR024626">
    <property type="entry name" value="Kri1-like_C"/>
</dbReference>
<keyword evidence="5" id="KW-1185">Reference proteome</keyword>
<accession>A0A9Q3ET98</accession>
<dbReference type="Pfam" id="PF05178">
    <property type="entry name" value="Kri1"/>
    <property type="match status" value="1"/>
</dbReference>
<feature type="compositionally biased region" description="Basic and acidic residues" evidence="2">
    <location>
        <begin position="12"/>
        <end position="25"/>
    </location>
</feature>
<feature type="region of interest" description="Disordered" evidence="2">
    <location>
        <begin position="1"/>
        <end position="78"/>
    </location>
</feature>
<gene>
    <name evidence="4" type="ORF">O181_063037</name>
</gene>
<feature type="compositionally biased region" description="Basic and acidic residues" evidence="2">
    <location>
        <begin position="45"/>
        <end position="59"/>
    </location>
</feature>
<feature type="domain" description="Kri1-like C-terminal" evidence="3">
    <location>
        <begin position="524"/>
        <end position="605"/>
    </location>
</feature>
<dbReference type="GO" id="GO:0000447">
    <property type="term" value="P:endonucleolytic cleavage in ITS1 to separate SSU-rRNA from 5.8S rRNA and LSU-rRNA from tricistronic rRNA transcript (SSU-rRNA, 5.8S rRNA, LSU-rRNA)"/>
    <property type="evidence" value="ECO:0007669"/>
    <property type="project" value="TreeGrafter"/>
</dbReference>
<dbReference type="Pfam" id="PF12936">
    <property type="entry name" value="Kri1_C"/>
    <property type="match status" value="1"/>
</dbReference>
<organism evidence="4 5">
    <name type="scientific">Austropuccinia psidii MF-1</name>
    <dbReference type="NCBI Taxonomy" id="1389203"/>
    <lineage>
        <taxon>Eukaryota</taxon>
        <taxon>Fungi</taxon>
        <taxon>Dikarya</taxon>
        <taxon>Basidiomycota</taxon>
        <taxon>Pucciniomycotina</taxon>
        <taxon>Pucciniomycetes</taxon>
        <taxon>Pucciniales</taxon>
        <taxon>Sphaerophragmiaceae</taxon>
        <taxon>Austropuccinia</taxon>
    </lineage>
</organism>
<evidence type="ECO:0000256" key="1">
    <source>
        <dbReference type="ARBA" id="ARBA00007473"/>
    </source>
</evidence>
<dbReference type="GO" id="GO:0005730">
    <property type="term" value="C:nucleolus"/>
    <property type="evidence" value="ECO:0007669"/>
    <property type="project" value="TreeGrafter"/>
</dbReference>
<feature type="compositionally biased region" description="Polar residues" evidence="2">
    <location>
        <begin position="644"/>
        <end position="656"/>
    </location>
</feature>
<feature type="region of interest" description="Disordered" evidence="2">
    <location>
        <begin position="453"/>
        <end position="520"/>
    </location>
</feature>
<comment type="similarity">
    <text evidence="1">Belongs to the KRI1 family.</text>
</comment>
<feature type="compositionally biased region" description="Basic and acidic residues" evidence="2">
    <location>
        <begin position="338"/>
        <end position="371"/>
    </location>
</feature>
<comment type="caution">
    <text evidence="4">The sequence shown here is derived from an EMBL/GenBank/DDBJ whole genome shotgun (WGS) entry which is preliminary data.</text>
</comment>
<dbReference type="PANTHER" id="PTHR14490">
    <property type="entry name" value="ZINC FINGER, ZZ TYPE"/>
    <property type="match status" value="1"/>
</dbReference>
<dbReference type="Proteomes" id="UP000765509">
    <property type="component" value="Unassembled WGS sequence"/>
</dbReference>
<feature type="compositionally biased region" description="Basic residues" evidence="2">
    <location>
        <begin position="479"/>
        <end position="495"/>
    </location>
</feature>
<dbReference type="EMBL" id="AVOT02030202">
    <property type="protein sequence ID" value="MBW0523322.1"/>
    <property type="molecule type" value="Genomic_DNA"/>
</dbReference>
<evidence type="ECO:0000259" key="3">
    <source>
        <dbReference type="Pfam" id="PF12936"/>
    </source>
</evidence>
<dbReference type="PANTHER" id="PTHR14490:SF5">
    <property type="entry name" value="PROTEIN KRI1 HOMOLOG"/>
    <property type="match status" value="1"/>
</dbReference>
<feature type="region of interest" description="Disordered" evidence="2">
    <location>
        <begin position="335"/>
        <end position="371"/>
    </location>
</feature>
<feature type="region of interest" description="Disordered" evidence="2">
    <location>
        <begin position="610"/>
        <end position="656"/>
    </location>
</feature>
<feature type="compositionally biased region" description="Basic and acidic residues" evidence="2">
    <location>
        <begin position="496"/>
        <end position="520"/>
    </location>
</feature>
<reference evidence="4" key="1">
    <citation type="submission" date="2021-03" db="EMBL/GenBank/DDBJ databases">
        <title>Draft genome sequence of rust myrtle Austropuccinia psidii MF-1, a brazilian biotype.</title>
        <authorList>
            <person name="Quecine M.C."/>
            <person name="Pachon D.M.R."/>
            <person name="Bonatelli M.L."/>
            <person name="Correr F.H."/>
            <person name="Franceschini L.M."/>
            <person name="Leite T.F."/>
            <person name="Margarido G.R.A."/>
            <person name="Almeida C.A."/>
            <person name="Ferrarezi J.A."/>
            <person name="Labate C.A."/>
        </authorList>
    </citation>
    <scope>NUCLEOTIDE SEQUENCE</scope>
    <source>
        <strain evidence="4">MF-1</strain>
    </source>
</reference>
<feature type="compositionally biased region" description="Basic residues" evidence="2">
    <location>
        <begin position="629"/>
        <end position="642"/>
    </location>
</feature>
<evidence type="ECO:0000313" key="4">
    <source>
        <dbReference type="EMBL" id="MBW0523322.1"/>
    </source>
</evidence>
<sequence length="656" mass="75447">MKVVNLFDDDEAQQRSDGDEARDATEATSPLQYNQSYAQKYERRKRGEELMKLRDKYGEDFEPSESEEDFSSEDSDAEFLTPEVDAAILKTLARIKKADSKLYEGQDDVFQETQNSIGRAEKTNTTLPSSRHQKPMHLRDYHRKALLAHGGRDLDGGDDPNLRLPTAAEEAEALREETKRAFHALDNAEEESDAGWGEMDDLLIPREKQPGELETEEHNYQSFLLEQVGSEDIQLALRMSPNRQTECDPDQADETFLQNYLLGRGWIDKEAKKIPSYKELVQPKIKSKSTSQSDEIAGKTVIDEDFDEEDEEFVEKAEEFETKYNFRFEDANPTISTHARDMGDSVRRKDESRKLNREAVKSRKEEEKQQRMEELQRLKQLKKKEIIEKLDVIRKNAGDVGCNLSDLNLDSDFDPEGHDQQMQKVFDNEFYNKTDPDGKPVWDDEIEIDDVILSGHGDHKTTDFRPGGDAYDPSVPSKKASKRDKREKRKQKKRHRVEDDKSNPELLLEHSAAEDPHAEGKEKTLLEALEEYHQLDCEDMIGDLPTRFKYTKVEPNNLLTPNQILMATDKELGEIIGLKKLAPYWSAPDEKLANRKRKLKELREKLKDRSWGVAPLPQSSLEKSASSRPSKKRKGKKERSKLKTAQNLSSSNVQLE</sequence>
<evidence type="ECO:0000313" key="5">
    <source>
        <dbReference type="Proteomes" id="UP000765509"/>
    </source>
</evidence>